<keyword evidence="1" id="KW-0812">Transmembrane</keyword>
<reference evidence="3" key="1">
    <citation type="journal article" date="2019" name="Int. J. Syst. Evol. Microbiol.">
        <title>The Global Catalogue of Microorganisms (GCM) 10K type strain sequencing project: providing services to taxonomists for standard genome sequencing and annotation.</title>
        <authorList>
            <consortium name="The Broad Institute Genomics Platform"/>
            <consortium name="The Broad Institute Genome Sequencing Center for Infectious Disease"/>
            <person name="Wu L."/>
            <person name="Ma J."/>
        </authorList>
    </citation>
    <scope>NUCLEOTIDE SEQUENCE [LARGE SCALE GENOMIC DNA]</scope>
    <source>
        <strain evidence="3">JCM 3338</strain>
    </source>
</reference>
<proteinExistence type="predicted"/>
<protein>
    <recommendedName>
        <fullName evidence="4">Secreted protein</fullName>
    </recommendedName>
</protein>
<accession>A0ABW4X688</accession>
<evidence type="ECO:0000256" key="1">
    <source>
        <dbReference type="SAM" id="Phobius"/>
    </source>
</evidence>
<gene>
    <name evidence="2" type="ORF">ACFSHS_03445</name>
</gene>
<organism evidence="2 3">
    <name type="scientific">Blastococcus deserti</name>
    <dbReference type="NCBI Taxonomy" id="2259033"/>
    <lineage>
        <taxon>Bacteria</taxon>
        <taxon>Bacillati</taxon>
        <taxon>Actinomycetota</taxon>
        <taxon>Actinomycetes</taxon>
        <taxon>Geodermatophilales</taxon>
        <taxon>Geodermatophilaceae</taxon>
        <taxon>Blastococcus</taxon>
    </lineage>
</organism>
<keyword evidence="3" id="KW-1185">Reference proteome</keyword>
<evidence type="ECO:0008006" key="4">
    <source>
        <dbReference type="Google" id="ProtNLM"/>
    </source>
</evidence>
<feature type="transmembrane region" description="Helical" evidence="1">
    <location>
        <begin position="7"/>
        <end position="24"/>
    </location>
</feature>
<keyword evidence="1" id="KW-1133">Transmembrane helix</keyword>
<dbReference type="RefSeq" id="WP_376871735.1">
    <property type="nucleotide sequence ID" value="NZ_JBHUHP010000001.1"/>
</dbReference>
<dbReference type="Proteomes" id="UP001597402">
    <property type="component" value="Unassembled WGS sequence"/>
</dbReference>
<evidence type="ECO:0000313" key="2">
    <source>
        <dbReference type="EMBL" id="MFD2090620.1"/>
    </source>
</evidence>
<feature type="transmembrane region" description="Helical" evidence="1">
    <location>
        <begin position="30"/>
        <end position="49"/>
    </location>
</feature>
<dbReference type="EMBL" id="JBHUHP010000001">
    <property type="protein sequence ID" value="MFD2090620.1"/>
    <property type="molecule type" value="Genomic_DNA"/>
</dbReference>
<name>A0ABW4X688_9ACTN</name>
<sequence length="65" mass="6583">MNGALKAAWALTAFVVLAGIGFWIGTGRPVFAVFIVLGVLTGVGALLTGRTTAPGRTGPKENNPS</sequence>
<comment type="caution">
    <text evidence="2">The sequence shown here is derived from an EMBL/GenBank/DDBJ whole genome shotgun (WGS) entry which is preliminary data.</text>
</comment>
<evidence type="ECO:0000313" key="3">
    <source>
        <dbReference type="Proteomes" id="UP001597402"/>
    </source>
</evidence>
<keyword evidence="1" id="KW-0472">Membrane</keyword>